<feature type="transmembrane region" description="Helical" evidence="6">
    <location>
        <begin position="379"/>
        <end position="398"/>
    </location>
</feature>
<dbReference type="GO" id="GO:0016780">
    <property type="term" value="F:phosphotransferase activity, for other substituted phosphate groups"/>
    <property type="evidence" value="ECO:0007669"/>
    <property type="project" value="InterPro"/>
</dbReference>
<dbReference type="OrthoDB" id="196717at2759"/>
<comment type="caution">
    <text evidence="7">The sequence shown here is derived from an EMBL/GenBank/DDBJ whole genome shotgun (WGS) entry which is preliminary data.</text>
</comment>
<feature type="transmembrane region" description="Helical" evidence="6">
    <location>
        <begin position="92"/>
        <end position="110"/>
    </location>
</feature>
<evidence type="ECO:0000313" key="8">
    <source>
        <dbReference type="Proteomes" id="UP000239899"/>
    </source>
</evidence>
<dbReference type="InterPro" id="IPR014472">
    <property type="entry name" value="CHOPT"/>
</dbReference>
<dbReference type="GO" id="GO:0016020">
    <property type="term" value="C:membrane"/>
    <property type="evidence" value="ECO:0007669"/>
    <property type="project" value="UniProtKB-SubCell"/>
</dbReference>
<dbReference type="STRING" id="3076.A0A2P6TUS0"/>
<dbReference type="Pfam" id="PF01066">
    <property type="entry name" value="CDP-OH_P_transf"/>
    <property type="match status" value="1"/>
</dbReference>
<organism evidence="7 8">
    <name type="scientific">Chlorella sorokiniana</name>
    <name type="common">Freshwater green alga</name>
    <dbReference type="NCBI Taxonomy" id="3076"/>
    <lineage>
        <taxon>Eukaryota</taxon>
        <taxon>Viridiplantae</taxon>
        <taxon>Chlorophyta</taxon>
        <taxon>core chlorophytes</taxon>
        <taxon>Trebouxiophyceae</taxon>
        <taxon>Chlorellales</taxon>
        <taxon>Chlorellaceae</taxon>
        <taxon>Chlorella clade</taxon>
        <taxon>Chlorella</taxon>
    </lineage>
</organism>
<evidence type="ECO:0000256" key="3">
    <source>
        <dbReference type="ARBA" id="ARBA00022679"/>
    </source>
</evidence>
<keyword evidence="8" id="KW-1185">Reference proteome</keyword>
<protein>
    <submittedName>
        <fullName evidence="7">CDP-Ethanolamine:DAG ethanolamine phosphotransferase</fullName>
    </submittedName>
</protein>
<dbReference type="EMBL" id="LHPG02000006">
    <property type="protein sequence ID" value="PRW57794.1"/>
    <property type="molecule type" value="Genomic_DNA"/>
</dbReference>
<gene>
    <name evidence="7" type="ORF">C2E21_3559</name>
</gene>
<dbReference type="InterPro" id="IPR043130">
    <property type="entry name" value="CDP-OH_PTrfase_TM_dom"/>
</dbReference>
<evidence type="ECO:0000256" key="6">
    <source>
        <dbReference type="SAM" id="Phobius"/>
    </source>
</evidence>
<feature type="transmembrane region" description="Helical" evidence="6">
    <location>
        <begin position="59"/>
        <end position="80"/>
    </location>
</feature>
<keyword evidence="3 5" id="KW-0808">Transferase</keyword>
<dbReference type="Gene3D" id="1.20.120.1760">
    <property type="match status" value="1"/>
</dbReference>
<dbReference type="PROSITE" id="PS00379">
    <property type="entry name" value="CDP_ALCOHOL_P_TRANSF"/>
    <property type="match status" value="1"/>
</dbReference>
<evidence type="ECO:0000256" key="4">
    <source>
        <dbReference type="ARBA" id="ARBA00023136"/>
    </source>
</evidence>
<sequence>MPPKPRTNGKLQPAAGGLYLSLRALEGLKSYAYKPSGYTVLDDLHQPVWNYITNNWLPLWLAPNLITLMGLWALLAAYALGVKYLPEFAGPAPAWLPAVNAAAVFFYLHMDCLDGKQARRTKNSSPLGQLFDHGCDAMAVHLVLMGVACTLQIPQGWFLIVSTFCVFGPWLLAHWEEYHTGIMVYGNGYFGVTEANYAVVMLHLWGFLMGQQGWLWRPFAVLARSSLVQAVLPQFAVSLLAQLQLNQLVVSSVCSLAVLTGGQQILRVFRLAGSKQLEHTTLPKREHGHKQLGKAAAAAHIAQLALFFALGAAMLGVAAPQQLGQARVANATFGILYALQATKLIMAHMSKEPYEVTAWPLVLLAVQVANHVVPFADAALLNYSVCAVSLVLYLHYVVSMVREICAFLCIPCLTVRKVD</sequence>
<comment type="similarity">
    <text evidence="2 5">Belongs to the CDP-alcohol phosphatidyltransferase class-I family.</text>
</comment>
<evidence type="ECO:0000313" key="7">
    <source>
        <dbReference type="EMBL" id="PRW57794.1"/>
    </source>
</evidence>
<dbReference type="InterPro" id="IPR000462">
    <property type="entry name" value="CDP-OH_P_trans"/>
</dbReference>
<feature type="transmembrane region" description="Helical" evidence="6">
    <location>
        <begin position="295"/>
        <end position="319"/>
    </location>
</feature>
<dbReference type="GO" id="GO:0008654">
    <property type="term" value="P:phospholipid biosynthetic process"/>
    <property type="evidence" value="ECO:0007669"/>
    <property type="project" value="InterPro"/>
</dbReference>
<keyword evidence="6" id="KW-0812">Transmembrane</keyword>
<dbReference type="PANTHER" id="PTHR10414:SF37">
    <property type="entry name" value="BB IN A BOXCAR, ISOFORM C"/>
    <property type="match status" value="1"/>
</dbReference>
<keyword evidence="4 6" id="KW-0472">Membrane</keyword>
<feature type="transmembrane region" description="Helical" evidence="6">
    <location>
        <begin position="156"/>
        <end position="175"/>
    </location>
</feature>
<accession>A0A2P6TUS0</accession>
<dbReference type="Proteomes" id="UP000239899">
    <property type="component" value="Unassembled WGS sequence"/>
</dbReference>
<evidence type="ECO:0000256" key="5">
    <source>
        <dbReference type="RuleBase" id="RU003750"/>
    </source>
</evidence>
<feature type="transmembrane region" description="Helical" evidence="6">
    <location>
        <begin position="195"/>
        <end position="216"/>
    </location>
</feature>
<dbReference type="AlphaFoldDB" id="A0A2P6TUS0"/>
<evidence type="ECO:0000256" key="2">
    <source>
        <dbReference type="ARBA" id="ARBA00010441"/>
    </source>
</evidence>
<proteinExistence type="inferred from homology"/>
<keyword evidence="6" id="KW-1133">Transmembrane helix</keyword>
<dbReference type="PANTHER" id="PTHR10414">
    <property type="entry name" value="ETHANOLAMINEPHOSPHOTRANSFERASE"/>
    <property type="match status" value="1"/>
</dbReference>
<dbReference type="PIRSF" id="PIRSF015665">
    <property type="entry name" value="CHOPT"/>
    <property type="match status" value="1"/>
</dbReference>
<comment type="subcellular location">
    <subcellularLocation>
        <location evidence="1">Membrane</location>
    </subcellularLocation>
</comment>
<name>A0A2P6TUS0_CHLSO</name>
<dbReference type="InterPro" id="IPR048254">
    <property type="entry name" value="CDP_ALCOHOL_P_TRANSF_CS"/>
</dbReference>
<reference evidence="7 8" key="1">
    <citation type="journal article" date="2018" name="Plant J.">
        <title>Genome sequences of Chlorella sorokiniana UTEX 1602 and Micractinium conductrix SAG 241.80: implications to maltose excretion by a green alga.</title>
        <authorList>
            <person name="Arriola M.B."/>
            <person name="Velmurugan N."/>
            <person name="Zhang Y."/>
            <person name="Plunkett M.H."/>
            <person name="Hondzo H."/>
            <person name="Barney B.M."/>
        </authorList>
    </citation>
    <scope>NUCLEOTIDE SEQUENCE [LARGE SCALE GENOMIC DNA]</scope>
    <source>
        <strain evidence="8">UTEX 1602</strain>
    </source>
</reference>
<evidence type="ECO:0000256" key="1">
    <source>
        <dbReference type="ARBA" id="ARBA00004370"/>
    </source>
</evidence>